<dbReference type="AlphaFoldDB" id="A0A644XWI9"/>
<dbReference type="EMBL" id="VSSQ01003352">
    <property type="protein sequence ID" value="MPM20297.1"/>
    <property type="molecule type" value="Genomic_DNA"/>
</dbReference>
<sequence>MRRAQIELLIVEINQQVFQTGVFIFWLSQYGTVERNVFKNSRSIFAVQFLSIGFFQIFQRNINQFPNIGLISAFKKCFEMTVGRNNKPFMLHGPFGPLCIAFVFFQILFHFVIMHIAQILYKKHGEYIILVHTRINTSSECIASFPNCVVNVLLCYVCH</sequence>
<keyword evidence="1" id="KW-0472">Membrane</keyword>
<comment type="caution">
    <text evidence="2">The sequence shown here is derived from an EMBL/GenBank/DDBJ whole genome shotgun (WGS) entry which is preliminary data.</text>
</comment>
<evidence type="ECO:0000256" key="1">
    <source>
        <dbReference type="SAM" id="Phobius"/>
    </source>
</evidence>
<evidence type="ECO:0008006" key="3">
    <source>
        <dbReference type="Google" id="ProtNLM"/>
    </source>
</evidence>
<proteinExistence type="predicted"/>
<protein>
    <recommendedName>
        <fullName evidence="3">Transmembrane protein</fullName>
    </recommendedName>
</protein>
<evidence type="ECO:0000313" key="2">
    <source>
        <dbReference type="EMBL" id="MPM20297.1"/>
    </source>
</evidence>
<gene>
    <name evidence="2" type="ORF">SDC9_66726</name>
</gene>
<name>A0A644XWI9_9ZZZZ</name>
<organism evidence="2">
    <name type="scientific">bioreactor metagenome</name>
    <dbReference type="NCBI Taxonomy" id="1076179"/>
    <lineage>
        <taxon>unclassified sequences</taxon>
        <taxon>metagenomes</taxon>
        <taxon>ecological metagenomes</taxon>
    </lineage>
</organism>
<feature type="transmembrane region" description="Helical" evidence="1">
    <location>
        <begin position="95"/>
        <end position="117"/>
    </location>
</feature>
<keyword evidence="1" id="KW-0812">Transmembrane</keyword>
<keyword evidence="1" id="KW-1133">Transmembrane helix</keyword>
<accession>A0A644XWI9</accession>
<reference evidence="2" key="1">
    <citation type="submission" date="2019-08" db="EMBL/GenBank/DDBJ databases">
        <authorList>
            <person name="Kucharzyk K."/>
            <person name="Murdoch R.W."/>
            <person name="Higgins S."/>
            <person name="Loffler F."/>
        </authorList>
    </citation>
    <scope>NUCLEOTIDE SEQUENCE</scope>
</reference>